<keyword evidence="2 3" id="KW-0732">Signal</keyword>
<comment type="similarity">
    <text evidence="1">Belongs to the ice-binding protein family.</text>
</comment>
<evidence type="ECO:0000256" key="3">
    <source>
        <dbReference type="SAM" id="SignalP"/>
    </source>
</evidence>
<dbReference type="Proteomes" id="UP001596226">
    <property type="component" value="Unassembled WGS sequence"/>
</dbReference>
<dbReference type="Pfam" id="PF11999">
    <property type="entry name" value="Ice_binding"/>
    <property type="match status" value="1"/>
</dbReference>
<proteinExistence type="inferred from homology"/>
<dbReference type="EMBL" id="JBHSQS010000003">
    <property type="protein sequence ID" value="MFC5922952.1"/>
    <property type="molecule type" value="Genomic_DNA"/>
</dbReference>
<evidence type="ECO:0000313" key="4">
    <source>
        <dbReference type="EMBL" id="MFC5922952.1"/>
    </source>
</evidence>
<evidence type="ECO:0000256" key="2">
    <source>
        <dbReference type="ARBA" id="ARBA00022729"/>
    </source>
</evidence>
<protein>
    <submittedName>
        <fullName evidence="4">Ice-binding family protein</fullName>
    </submittedName>
</protein>
<sequence length="392" mass="39104">MAVISPVAVRPRVTAIRRLATALVLVSAATVVVEVAAPTVARAETVQVPLGSAADYAVLAGTTVTNTGLSMITGDLGVSPGTAVTGFPPGQIDGAIHSNDGPAVQAKSDLAVGYNNAVARTTTDIISGGLGGTTRTTGVYSSVSGTFGIDGTLTLDGQGDPNAVFIFKAVSTLITSADSQVNLINGAQACNVFWQVGSSATLGANSTLRGDILAFTSITVGAGLTIDGRALAVNGAVTLDTDVITLSTCVPGELSITAPETVDLGTTTPGGTVSDNLGTVTVTDQRRVADAAWIATVVASDFVTTGSPVRTIASVNVSYWSGPATSTSGSGTFTSGQPTAGDAQTLNLSRTAFTLTGGDGVNSATWDPVVSVHVPFTSVVGQYTGTLTFSVA</sequence>
<feature type="chain" id="PRO_5045220968" evidence="3">
    <location>
        <begin position="37"/>
        <end position="392"/>
    </location>
</feature>
<organism evidence="4 5">
    <name type="scientific">Micromonospora vulcania</name>
    <dbReference type="NCBI Taxonomy" id="1441873"/>
    <lineage>
        <taxon>Bacteria</taxon>
        <taxon>Bacillati</taxon>
        <taxon>Actinomycetota</taxon>
        <taxon>Actinomycetes</taxon>
        <taxon>Micromonosporales</taxon>
        <taxon>Micromonosporaceae</taxon>
        <taxon>Micromonospora</taxon>
    </lineage>
</organism>
<gene>
    <name evidence="4" type="ORF">ACFQGL_06305</name>
</gene>
<evidence type="ECO:0000256" key="1">
    <source>
        <dbReference type="ARBA" id="ARBA00005445"/>
    </source>
</evidence>
<dbReference type="RefSeq" id="WP_377506742.1">
    <property type="nucleotide sequence ID" value="NZ_JBHSQS010000003.1"/>
</dbReference>
<keyword evidence="5" id="KW-1185">Reference proteome</keyword>
<name>A0ABW1H3F2_9ACTN</name>
<evidence type="ECO:0000313" key="5">
    <source>
        <dbReference type="Proteomes" id="UP001596226"/>
    </source>
</evidence>
<comment type="caution">
    <text evidence="4">The sequence shown here is derived from an EMBL/GenBank/DDBJ whole genome shotgun (WGS) entry which is preliminary data.</text>
</comment>
<accession>A0ABW1H3F2</accession>
<dbReference type="InterPro" id="IPR021884">
    <property type="entry name" value="Ice-bd_prot"/>
</dbReference>
<feature type="signal peptide" evidence="3">
    <location>
        <begin position="1"/>
        <end position="36"/>
    </location>
</feature>
<reference evidence="5" key="1">
    <citation type="journal article" date="2019" name="Int. J. Syst. Evol. Microbiol.">
        <title>The Global Catalogue of Microorganisms (GCM) 10K type strain sequencing project: providing services to taxonomists for standard genome sequencing and annotation.</title>
        <authorList>
            <consortium name="The Broad Institute Genomics Platform"/>
            <consortium name="The Broad Institute Genome Sequencing Center for Infectious Disease"/>
            <person name="Wu L."/>
            <person name="Ma J."/>
        </authorList>
    </citation>
    <scope>NUCLEOTIDE SEQUENCE [LARGE SCALE GENOMIC DNA]</scope>
    <source>
        <strain evidence="5">CGMCC 4.7144</strain>
    </source>
</reference>